<sequence>MPRVEVRWEPVKGNESVDKVVERFLNTLVKKSRKRAPPVKIRRNLTLLRDDKQLEDRTVQGFHWKTEGDDPVQAYGLLWRCEVCGRTVFIQILGRLGETVQPTATRVLGTLRDHPDGDTATWAVYGMRFDLPADDTVKDHKFLTGHLSMRFAGDDDEIEVERYSLAQMQLDGEPFE</sequence>
<protein>
    <submittedName>
        <fullName evidence="1">Uncharacterized protein</fullName>
    </submittedName>
</protein>
<evidence type="ECO:0000313" key="1">
    <source>
        <dbReference type="EMBL" id="SVC71961.1"/>
    </source>
</evidence>
<gene>
    <name evidence="1" type="ORF">METZ01_LOCUS324815</name>
</gene>
<proteinExistence type="predicted"/>
<dbReference type="AlphaFoldDB" id="A0A382PJ47"/>
<feature type="non-terminal residue" evidence="1">
    <location>
        <position position="176"/>
    </location>
</feature>
<organism evidence="1">
    <name type="scientific">marine metagenome</name>
    <dbReference type="NCBI Taxonomy" id="408172"/>
    <lineage>
        <taxon>unclassified sequences</taxon>
        <taxon>metagenomes</taxon>
        <taxon>ecological metagenomes</taxon>
    </lineage>
</organism>
<dbReference type="EMBL" id="UINC01106944">
    <property type="protein sequence ID" value="SVC71961.1"/>
    <property type="molecule type" value="Genomic_DNA"/>
</dbReference>
<name>A0A382PJ47_9ZZZZ</name>
<reference evidence="1" key="1">
    <citation type="submission" date="2018-05" db="EMBL/GenBank/DDBJ databases">
        <authorList>
            <person name="Lanie J.A."/>
            <person name="Ng W.-L."/>
            <person name="Kazmierczak K.M."/>
            <person name="Andrzejewski T.M."/>
            <person name="Davidsen T.M."/>
            <person name="Wayne K.J."/>
            <person name="Tettelin H."/>
            <person name="Glass J.I."/>
            <person name="Rusch D."/>
            <person name="Podicherti R."/>
            <person name="Tsui H.-C.T."/>
            <person name="Winkler M.E."/>
        </authorList>
    </citation>
    <scope>NUCLEOTIDE SEQUENCE</scope>
</reference>
<accession>A0A382PJ47</accession>